<evidence type="ECO:0000313" key="3">
    <source>
        <dbReference type="Proteomes" id="UP000075260"/>
    </source>
</evidence>
<feature type="compositionally biased region" description="Polar residues" evidence="1">
    <location>
        <begin position="7"/>
        <end position="22"/>
    </location>
</feature>
<comment type="caution">
    <text evidence="2">The sequence shown here is derived from an EMBL/GenBank/DDBJ whole genome shotgun (WGS) entry which is preliminary data.</text>
</comment>
<evidence type="ECO:0000313" key="2">
    <source>
        <dbReference type="EMBL" id="KYF70928.1"/>
    </source>
</evidence>
<dbReference type="AlphaFoldDB" id="A0A150QTN8"/>
<dbReference type="Proteomes" id="UP000075260">
    <property type="component" value="Unassembled WGS sequence"/>
</dbReference>
<dbReference type="EMBL" id="JEMA01000368">
    <property type="protein sequence ID" value="KYF70928.1"/>
    <property type="molecule type" value="Genomic_DNA"/>
</dbReference>
<feature type="region of interest" description="Disordered" evidence="1">
    <location>
        <begin position="1"/>
        <end position="22"/>
    </location>
</feature>
<protein>
    <submittedName>
        <fullName evidence="2">Uncharacterized protein</fullName>
    </submittedName>
</protein>
<organism evidence="2 3">
    <name type="scientific">Sorangium cellulosum</name>
    <name type="common">Polyangium cellulosum</name>
    <dbReference type="NCBI Taxonomy" id="56"/>
    <lineage>
        <taxon>Bacteria</taxon>
        <taxon>Pseudomonadati</taxon>
        <taxon>Myxococcota</taxon>
        <taxon>Polyangia</taxon>
        <taxon>Polyangiales</taxon>
        <taxon>Polyangiaceae</taxon>
        <taxon>Sorangium</taxon>
    </lineage>
</organism>
<proteinExistence type="predicted"/>
<accession>A0A150QTN8</accession>
<gene>
    <name evidence="2" type="ORF">BE15_41075</name>
</gene>
<name>A0A150QTN8_SORCE</name>
<reference evidence="2 3" key="1">
    <citation type="submission" date="2014-02" db="EMBL/GenBank/DDBJ databases">
        <title>The small core and large imbalanced accessory genome model reveals a collaborative survival strategy of Sorangium cellulosum strains in nature.</title>
        <authorList>
            <person name="Han K."/>
            <person name="Peng R."/>
            <person name="Blom J."/>
            <person name="Li Y.-Z."/>
        </authorList>
    </citation>
    <scope>NUCLEOTIDE SEQUENCE [LARGE SCALE GENOMIC DNA]</scope>
    <source>
        <strain evidence="2 3">So0008-312</strain>
    </source>
</reference>
<sequence length="75" mass="8253">MRRADSFASSRNMVTTRSPSAAMSRWRLTTTSLLKAPGPRATARNTSPMPPRPSFAIRRYLPMIAVWVGSASEVS</sequence>
<evidence type="ECO:0000256" key="1">
    <source>
        <dbReference type="SAM" id="MobiDB-lite"/>
    </source>
</evidence>